<dbReference type="InterPro" id="IPR035906">
    <property type="entry name" value="MetI-like_sf"/>
</dbReference>
<dbReference type="PROSITE" id="PS50928">
    <property type="entry name" value="ABC_TM1"/>
    <property type="match status" value="1"/>
</dbReference>
<evidence type="ECO:0000256" key="2">
    <source>
        <dbReference type="ARBA" id="ARBA00007069"/>
    </source>
</evidence>
<comment type="similarity">
    <text evidence="2">Belongs to the binding-protein-dependent transport system permease family. CysTW subfamily.</text>
</comment>
<reference evidence="11 13" key="2">
    <citation type="submission" date="2017-07" db="EMBL/GenBank/DDBJ databases">
        <title>Shotgun whole genome sequences of three halophilic bacterial isolates.</title>
        <authorList>
            <person name="Pozzo T."/>
            <person name="Higdon S.M."/>
            <person name="Quillaguaman J."/>
        </authorList>
    </citation>
    <scope>NUCLEOTIDE SEQUENCE [LARGE SCALE GENOMIC DNA]</scope>
    <source>
        <strain evidence="11 13">LC1</strain>
    </source>
</reference>
<reference evidence="10 12" key="1">
    <citation type="submission" date="2011-10" db="EMBL/GenBank/DDBJ databases">
        <authorList>
            <person name="Quillaguamn J."/>
            <person name="Guzmn D."/>
            <person name="Balderrama-Subieta A."/>
            <person name="Cardona-Ortuo C."/>
            <person name="Guevara-Martnez M."/>
            <person name="Callisaya-Quispe N."/>
        </authorList>
    </citation>
    <scope>NUCLEOTIDE SEQUENCE [LARGE SCALE GENOMIC DNA]</scope>
    <source>
        <strain evidence="10 12">LC1</strain>
    </source>
</reference>
<feature type="transmembrane region" description="Helical" evidence="8">
    <location>
        <begin position="149"/>
        <end position="168"/>
    </location>
</feature>
<dbReference type="Pfam" id="PF00528">
    <property type="entry name" value="BPD_transp_1"/>
    <property type="match status" value="1"/>
</dbReference>
<feature type="domain" description="ABC transmembrane type-1" evidence="9">
    <location>
        <begin position="63"/>
        <end position="269"/>
    </location>
</feature>
<evidence type="ECO:0000256" key="5">
    <source>
        <dbReference type="ARBA" id="ARBA00022692"/>
    </source>
</evidence>
<evidence type="ECO:0000313" key="10">
    <source>
        <dbReference type="EMBL" id="EHJ94856.1"/>
    </source>
</evidence>
<evidence type="ECO:0000256" key="6">
    <source>
        <dbReference type="ARBA" id="ARBA00022989"/>
    </source>
</evidence>
<organism evidence="10 12">
    <name type="scientific">Vreelandella boliviensis LC1</name>
    <dbReference type="NCBI Taxonomy" id="1072583"/>
    <lineage>
        <taxon>Bacteria</taxon>
        <taxon>Pseudomonadati</taxon>
        <taxon>Pseudomonadota</taxon>
        <taxon>Gammaproteobacteria</taxon>
        <taxon>Oceanospirillales</taxon>
        <taxon>Halomonadaceae</taxon>
        <taxon>Vreelandella</taxon>
    </lineage>
</organism>
<dbReference type="GO" id="GO:0005886">
    <property type="term" value="C:plasma membrane"/>
    <property type="evidence" value="ECO:0007669"/>
    <property type="project" value="UniProtKB-SubCell"/>
</dbReference>
<evidence type="ECO:0000256" key="4">
    <source>
        <dbReference type="ARBA" id="ARBA00022475"/>
    </source>
</evidence>
<evidence type="ECO:0000313" key="13">
    <source>
        <dbReference type="Proteomes" id="UP000216538"/>
    </source>
</evidence>
<proteinExistence type="inferred from homology"/>
<name>A0A265DTZ0_9GAMM</name>
<dbReference type="GO" id="GO:0055085">
    <property type="term" value="P:transmembrane transport"/>
    <property type="evidence" value="ECO:0007669"/>
    <property type="project" value="InterPro"/>
</dbReference>
<dbReference type="Gene3D" id="1.10.3720.10">
    <property type="entry name" value="MetI-like"/>
    <property type="match status" value="1"/>
</dbReference>
<evidence type="ECO:0000256" key="8">
    <source>
        <dbReference type="RuleBase" id="RU363032"/>
    </source>
</evidence>
<keyword evidence="4" id="KW-1003">Cell membrane</keyword>
<keyword evidence="13" id="KW-1185">Reference proteome</keyword>
<feature type="transmembrane region" description="Helical" evidence="8">
    <location>
        <begin position="246"/>
        <end position="270"/>
    </location>
</feature>
<dbReference type="RefSeq" id="WP_007112792.1">
    <property type="nucleotide sequence ID" value="NZ_JH393257.1"/>
</dbReference>
<sequence length="280" mass="31736">MQMITRLPERWQYRLLLWPLPVLLLLCYVVPFAGIVTWSVTLPELGVDNYARLANDPSIHAVLWRTLYLCTIVGVCALLLAFLMAYCWLYSSSRWQRWVELCIFLPFFISVLVRTFGWLVALRNNGLVNSWLQELGLIDSPLALTRNTLGVIIAMVHFMVPFAFFPLLSSMRQIDDRVLLAARGLGASRLRVFISIFLPQTLPGLLGAFIMVFVFCLGFFIIPAILGGGSTLMAAEYVFLQMFQTYNWGIGAALCVLMLVLVSGLVWLLMRFSRVERLVG</sequence>
<evidence type="ECO:0000259" key="9">
    <source>
        <dbReference type="PROSITE" id="PS50928"/>
    </source>
</evidence>
<keyword evidence="5 8" id="KW-0812">Transmembrane</keyword>
<dbReference type="InterPro" id="IPR000515">
    <property type="entry name" value="MetI-like"/>
</dbReference>
<dbReference type="EMBL" id="NPEY01000019">
    <property type="protein sequence ID" value="OZT72706.1"/>
    <property type="molecule type" value="Genomic_DNA"/>
</dbReference>
<dbReference type="STRING" id="1072583.KUC_1815"/>
<gene>
    <name evidence="11" type="ORF">CE457_18135</name>
    <name evidence="10" type="ORF">KUC_1815</name>
</gene>
<feature type="transmembrane region" description="Helical" evidence="8">
    <location>
        <begin position="20"/>
        <end position="42"/>
    </location>
</feature>
<protein>
    <submittedName>
        <fullName evidence="11">Polyamine ABC transporter permease</fullName>
    </submittedName>
    <submittedName>
        <fullName evidence="10">Putrescine transport system permease protein potH</fullName>
    </submittedName>
</protein>
<dbReference type="PANTHER" id="PTHR42929">
    <property type="entry name" value="INNER MEMBRANE ABC TRANSPORTER PERMEASE PROTEIN YDCU-RELATED-RELATED"/>
    <property type="match status" value="1"/>
</dbReference>
<dbReference type="Proteomes" id="UP000216538">
    <property type="component" value="Unassembled WGS sequence"/>
</dbReference>
<evidence type="ECO:0000256" key="1">
    <source>
        <dbReference type="ARBA" id="ARBA00004651"/>
    </source>
</evidence>
<dbReference type="Proteomes" id="UP000005756">
    <property type="component" value="Unassembled WGS sequence"/>
</dbReference>
<dbReference type="CDD" id="cd06261">
    <property type="entry name" value="TM_PBP2"/>
    <property type="match status" value="1"/>
</dbReference>
<feature type="transmembrane region" description="Helical" evidence="8">
    <location>
        <begin position="62"/>
        <end position="89"/>
    </location>
</feature>
<evidence type="ECO:0000256" key="7">
    <source>
        <dbReference type="ARBA" id="ARBA00023136"/>
    </source>
</evidence>
<accession>A0A265DTZ0</accession>
<dbReference type="SUPFAM" id="SSF161098">
    <property type="entry name" value="MetI-like"/>
    <property type="match status" value="1"/>
</dbReference>
<feature type="transmembrane region" description="Helical" evidence="8">
    <location>
        <begin position="101"/>
        <end position="121"/>
    </location>
</feature>
<dbReference type="EMBL" id="JH393257">
    <property type="protein sequence ID" value="EHJ94856.1"/>
    <property type="molecule type" value="Genomic_DNA"/>
</dbReference>
<evidence type="ECO:0000256" key="3">
    <source>
        <dbReference type="ARBA" id="ARBA00022448"/>
    </source>
</evidence>
<comment type="subcellular location">
    <subcellularLocation>
        <location evidence="1 8">Cell membrane</location>
        <topology evidence="1 8">Multi-pass membrane protein</topology>
    </subcellularLocation>
</comment>
<dbReference type="AlphaFoldDB" id="A0A265DTZ0"/>
<dbReference type="PANTHER" id="PTHR42929:SF5">
    <property type="entry name" value="ABC TRANSPORTER PERMEASE PROTEIN"/>
    <property type="match status" value="1"/>
</dbReference>
<evidence type="ECO:0000313" key="12">
    <source>
        <dbReference type="Proteomes" id="UP000005756"/>
    </source>
</evidence>
<keyword evidence="3 8" id="KW-0813">Transport</keyword>
<keyword evidence="6 8" id="KW-1133">Transmembrane helix</keyword>
<keyword evidence="7 8" id="KW-0472">Membrane</keyword>
<evidence type="ECO:0000313" key="11">
    <source>
        <dbReference type="EMBL" id="OZT72706.1"/>
    </source>
</evidence>